<feature type="domain" description="Acyltransferase MbtK/IucB-like conserved" evidence="5">
    <location>
        <begin position="33"/>
        <end position="81"/>
    </location>
</feature>
<dbReference type="UniPathway" id="UPA00011"/>
<evidence type="ECO:0000259" key="5">
    <source>
        <dbReference type="SMART" id="SM01006"/>
    </source>
</evidence>
<dbReference type="Gene3D" id="3.40.630.30">
    <property type="match status" value="1"/>
</dbReference>
<name>A0A420F820_9ACTN</name>
<reference evidence="6 7" key="1">
    <citation type="journal article" date="2018" name="Int. J. Syst. Evol. Microbiol.">
        <title>Micromonospora globbae sp. nov., an endophytic actinomycete isolated from roots of Globba winitii C. H. Wright.</title>
        <authorList>
            <person name="Kuncharoen N."/>
            <person name="Pittayakhajonwut P."/>
            <person name="Tanasupawat S."/>
        </authorList>
    </citation>
    <scope>NUCLEOTIDE SEQUENCE [LARGE SCALE GENOMIC DNA]</scope>
    <source>
        <strain evidence="6 7">WPS1-2</strain>
    </source>
</reference>
<evidence type="ECO:0000256" key="2">
    <source>
        <dbReference type="ARBA" id="ARBA00005102"/>
    </source>
</evidence>
<dbReference type="Pfam" id="PF13523">
    <property type="entry name" value="Acetyltransf_8"/>
    <property type="match status" value="1"/>
</dbReference>
<keyword evidence="6" id="KW-0808">Transferase</keyword>
<dbReference type="EMBL" id="RAQQ01000001">
    <property type="protein sequence ID" value="RKF29072.1"/>
    <property type="molecule type" value="Genomic_DNA"/>
</dbReference>
<dbReference type="Proteomes" id="UP000285744">
    <property type="component" value="Unassembled WGS sequence"/>
</dbReference>
<dbReference type="PANTHER" id="PTHR31438">
    <property type="entry name" value="LYSINE N-ACYLTRANSFERASE C17G9.06C-RELATED"/>
    <property type="match status" value="1"/>
</dbReference>
<dbReference type="InterPro" id="IPR016181">
    <property type="entry name" value="Acyl_CoA_acyltransferase"/>
</dbReference>
<proteinExistence type="predicted"/>
<dbReference type="SMART" id="SM01006">
    <property type="entry name" value="AlcB"/>
    <property type="match status" value="1"/>
</dbReference>
<comment type="function">
    <text evidence="1">Acyltransferase required for the direct transfer of medium- to long-chain fatty acyl moieties from a carrier protein (MbtL) on to the epsilon-amino group of lysine residue in the mycobactin core.</text>
</comment>
<dbReference type="PANTHER" id="PTHR31438:SF1">
    <property type="entry name" value="LYSINE N-ACYLTRANSFERASE C17G9.06C-RELATED"/>
    <property type="match status" value="1"/>
</dbReference>
<accession>A0A420F820</accession>
<evidence type="ECO:0000256" key="4">
    <source>
        <dbReference type="ARBA" id="ARBA00031122"/>
    </source>
</evidence>
<sequence length="198" mass="21912">MSTDPADAATPAGADARHHDDRLVAGLGRVTIRPVDPDRDADLLHGWVTQERARFWGMRYASRERVREIYAYLDSLTTHHAYLVHRDGRPAALLQTYEPAADPVGACYPVRPGDLGLHLLVGPPERVEPGFTGRLLGALLDFVWADPARSRLVAEPDARNEKMIARLLRTGFRLGPLVDLPDKRARLLFLDRAPVGGS</sequence>
<dbReference type="AlphaFoldDB" id="A0A420F820"/>
<comment type="pathway">
    <text evidence="2">Siderophore biosynthesis; mycobactin biosynthesis.</text>
</comment>
<evidence type="ECO:0000256" key="1">
    <source>
        <dbReference type="ARBA" id="ARBA00003818"/>
    </source>
</evidence>
<dbReference type="GO" id="GO:0016410">
    <property type="term" value="F:N-acyltransferase activity"/>
    <property type="evidence" value="ECO:0007669"/>
    <property type="project" value="TreeGrafter"/>
</dbReference>
<protein>
    <recommendedName>
        <fullName evidence="3">Lysine N-acyltransferase MbtK</fullName>
    </recommendedName>
    <alternativeName>
        <fullName evidence="4">Mycobactin synthase protein K</fullName>
    </alternativeName>
</protein>
<evidence type="ECO:0000313" key="7">
    <source>
        <dbReference type="Proteomes" id="UP000285744"/>
    </source>
</evidence>
<dbReference type="InterPro" id="IPR019432">
    <property type="entry name" value="Acyltransferase_MbtK/IucB-like"/>
</dbReference>
<organism evidence="6 7">
    <name type="scientific">Micromonospora globbae</name>
    <dbReference type="NCBI Taxonomy" id="1894969"/>
    <lineage>
        <taxon>Bacteria</taxon>
        <taxon>Bacillati</taxon>
        <taxon>Actinomycetota</taxon>
        <taxon>Actinomycetes</taxon>
        <taxon>Micromonosporales</taxon>
        <taxon>Micromonosporaceae</taxon>
        <taxon>Micromonospora</taxon>
    </lineage>
</organism>
<dbReference type="SUPFAM" id="SSF55729">
    <property type="entry name" value="Acyl-CoA N-acyltransferases (Nat)"/>
    <property type="match status" value="1"/>
</dbReference>
<evidence type="ECO:0000256" key="3">
    <source>
        <dbReference type="ARBA" id="ARBA00020586"/>
    </source>
</evidence>
<evidence type="ECO:0000313" key="6">
    <source>
        <dbReference type="EMBL" id="RKF29072.1"/>
    </source>
</evidence>
<gene>
    <name evidence="6" type="ORF">D7I43_00330</name>
</gene>
<dbReference type="RefSeq" id="WP_120326311.1">
    <property type="nucleotide sequence ID" value="NZ_RAQQ01000001.1"/>
</dbReference>
<comment type="caution">
    <text evidence="6">The sequence shown here is derived from an EMBL/GenBank/DDBJ whole genome shotgun (WGS) entry which is preliminary data.</text>
</comment>
<dbReference type="GO" id="GO:0019290">
    <property type="term" value="P:siderophore biosynthetic process"/>
    <property type="evidence" value="ECO:0007669"/>
    <property type="project" value="InterPro"/>
</dbReference>
<dbReference type="OrthoDB" id="5177616at2"/>